<organism evidence="2">
    <name type="scientific">marine sediment metagenome</name>
    <dbReference type="NCBI Taxonomy" id="412755"/>
    <lineage>
        <taxon>unclassified sequences</taxon>
        <taxon>metagenomes</taxon>
        <taxon>ecological metagenomes</taxon>
    </lineage>
</organism>
<accession>X1LK60</accession>
<dbReference type="Pfam" id="PF13238">
    <property type="entry name" value="AAA_18"/>
    <property type="match status" value="1"/>
</dbReference>
<evidence type="ECO:0000313" key="2">
    <source>
        <dbReference type="EMBL" id="GAI02780.1"/>
    </source>
</evidence>
<dbReference type="EMBL" id="BARV01010929">
    <property type="protein sequence ID" value="GAI02780.1"/>
    <property type="molecule type" value="Genomic_DNA"/>
</dbReference>
<dbReference type="AlphaFoldDB" id="X1LK60"/>
<dbReference type="Gene3D" id="3.40.50.300">
    <property type="entry name" value="P-loop containing nucleotide triphosphate hydrolases"/>
    <property type="match status" value="1"/>
</dbReference>
<feature type="non-terminal residue" evidence="2">
    <location>
        <position position="179"/>
    </location>
</feature>
<gene>
    <name evidence="2" type="ORF">S06H3_20960</name>
</gene>
<comment type="caution">
    <text evidence="2">The sequence shown here is derived from an EMBL/GenBank/DDBJ whole genome shotgun (WGS) entry which is preliminary data.</text>
</comment>
<dbReference type="PANTHER" id="PTHR41930">
    <property type="entry name" value="UPF0200 PROTEIN MJ1399"/>
    <property type="match status" value="1"/>
</dbReference>
<protein>
    <recommendedName>
        <fullName evidence="3">Dephospho-CoA kinase</fullName>
    </recommendedName>
</protein>
<feature type="coiled-coil region" evidence="1">
    <location>
        <begin position="33"/>
        <end position="60"/>
    </location>
</feature>
<proteinExistence type="predicted"/>
<evidence type="ECO:0000256" key="1">
    <source>
        <dbReference type="SAM" id="Coils"/>
    </source>
</evidence>
<dbReference type="SUPFAM" id="SSF52540">
    <property type="entry name" value="P-loop containing nucleoside triphosphate hydrolases"/>
    <property type="match status" value="1"/>
</dbReference>
<dbReference type="PANTHER" id="PTHR41930:SF1">
    <property type="entry name" value="DEPHOSPHO-COA KINASE"/>
    <property type="match status" value="1"/>
</dbReference>
<evidence type="ECO:0008006" key="3">
    <source>
        <dbReference type="Google" id="ProtNLM"/>
    </source>
</evidence>
<keyword evidence="1" id="KW-0175">Coiled coil</keyword>
<name>X1LK60_9ZZZZ</name>
<sequence>MIIGITGTNASGKDTAANFFTDRDFDSFSLSDIIREEAKKRNLESTRDNLRNLGKELREKFGPSYLSEQTLKKIKKNSIVTSIRHPKEVTVLKEAKGFFLIAVDAPIKLRYERAKKRERGEQDAKSFESFKKQEKYEFNKKGSGQQLGVCMEMADYKIENSETKEKFYQKLEELFNQIK</sequence>
<dbReference type="InterPro" id="IPR027417">
    <property type="entry name" value="P-loop_NTPase"/>
</dbReference>
<reference evidence="2" key="1">
    <citation type="journal article" date="2014" name="Front. Microbiol.">
        <title>High frequency of phylogenetically diverse reductive dehalogenase-homologous genes in deep subseafloor sedimentary metagenomes.</title>
        <authorList>
            <person name="Kawai M."/>
            <person name="Futagami T."/>
            <person name="Toyoda A."/>
            <person name="Takaki Y."/>
            <person name="Nishi S."/>
            <person name="Hori S."/>
            <person name="Arai W."/>
            <person name="Tsubouchi T."/>
            <person name="Morono Y."/>
            <person name="Uchiyama I."/>
            <person name="Ito T."/>
            <person name="Fujiyama A."/>
            <person name="Inagaki F."/>
            <person name="Takami H."/>
        </authorList>
    </citation>
    <scope>NUCLEOTIDE SEQUENCE</scope>
    <source>
        <strain evidence="2">Expedition CK06-06</strain>
    </source>
</reference>